<comment type="subcellular location">
    <subcellularLocation>
        <location evidence="3">Mitochondrion inner membrane</location>
        <topology evidence="3">Peripheral membrane protein</topology>
    </subcellularLocation>
    <subcellularLocation>
        <location evidence="2">Mitochondrion intermembrane space</location>
    </subcellularLocation>
</comment>
<dbReference type="AlphaFoldDB" id="A0A9N9N0M8"/>
<evidence type="ECO:0000256" key="2">
    <source>
        <dbReference type="ARBA" id="ARBA00004569"/>
    </source>
</evidence>
<dbReference type="OrthoDB" id="268414at2759"/>
<accession>A0A9N9N0M8</accession>
<keyword evidence="11" id="KW-0472">Membrane</keyword>
<sequence length="120" mass="14664">MGHFLGTFQTRDLDMEMNLQPTFDSNIGFKTRRTQRKMVACEEDLMSARVPPQYRDYCAHILLNYLVCRYKHMPFVYKCAHEKHNYMNCEQADYVLRMKEFEREKRLRQREKRLKQESNS</sequence>
<dbReference type="EMBL" id="OU893332">
    <property type="protein sequence ID" value="CAG9781869.1"/>
    <property type="molecule type" value="Genomic_DNA"/>
</dbReference>
<keyword evidence="8" id="KW-0999">Mitochondrion inner membrane</keyword>
<dbReference type="GO" id="GO:0005743">
    <property type="term" value="C:mitochondrial inner membrane"/>
    <property type="evidence" value="ECO:0007669"/>
    <property type="project" value="UniProtKB-SubCell"/>
</dbReference>
<keyword evidence="7" id="KW-0679">Respiratory chain</keyword>
<dbReference type="PANTHER" id="PTHR20900">
    <property type="entry name" value="NADH:UBIQUINONE OXIDOREDUCTASE B18-LIKE SUBUNIT"/>
    <property type="match status" value="1"/>
</dbReference>
<evidence type="ECO:0000256" key="11">
    <source>
        <dbReference type="ARBA" id="ARBA00023136"/>
    </source>
</evidence>
<keyword evidence="12" id="KW-1015">Disulfide bond</keyword>
<dbReference type="PANTHER" id="PTHR20900:SF0">
    <property type="entry name" value="NADH DEHYDROGENASE [UBIQUINONE] 1 BETA SUBCOMPLEX SUBUNIT 7"/>
    <property type="match status" value="1"/>
</dbReference>
<evidence type="ECO:0000256" key="6">
    <source>
        <dbReference type="ARBA" id="ARBA00022448"/>
    </source>
</evidence>
<comment type="similarity">
    <text evidence="4">Belongs to the complex I NDUFB7 subunit family.</text>
</comment>
<keyword evidence="9" id="KW-0249">Electron transport</keyword>
<evidence type="ECO:0000313" key="14">
    <source>
        <dbReference type="Proteomes" id="UP001153714"/>
    </source>
</evidence>
<proteinExistence type="inferred from homology"/>
<dbReference type="GO" id="GO:0005758">
    <property type="term" value="C:mitochondrial intermembrane space"/>
    <property type="evidence" value="ECO:0007669"/>
    <property type="project" value="UniProtKB-SubCell"/>
</dbReference>
<name>A0A9N9N0M8_9NEOP</name>
<keyword evidence="6" id="KW-0813">Transport</keyword>
<evidence type="ECO:0000256" key="8">
    <source>
        <dbReference type="ARBA" id="ARBA00022792"/>
    </source>
</evidence>
<comment type="function">
    <text evidence="1">Accessory subunit of the mitochondrial membrane respiratory chain NADH dehydrogenase (Complex I), that is believed not to be involved in catalysis. Complex I functions in the transfer of electrons from NADH to the respiratory chain. The immediate electron acceptor for the enzyme is believed to be ubiquinone.</text>
</comment>
<evidence type="ECO:0000256" key="5">
    <source>
        <dbReference type="ARBA" id="ARBA00018677"/>
    </source>
</evidence>
<dbReference type="Proteomes" id="UP001153714">
    <property type="component" value="Chromosome 1"/>
</dbReference>
<evidence type="ECO:0000256" key="12">
    <source>
        <dbReference type="ARBA" id="ARBA00023157"/>
    </source>
</evidence>
<evidence type="ECO:0000256" key="10">
    <source>
        <dbReference type="ARBA" id="ARBA00023128"/>
    </source>
</evidence>
<evidence type="ECO:0000256" key="4">
    <source>
        <dbReference type="ARBA" id="ARBA00008006"/>
    </source>
</evidence>
<evidence type="ECO:0000256" key="9">
    <source>
        <dbReference type="ARBA" id="ARBA00022982"/>
    </source>
</evidence>
<keyword evidence="10" id="KW-0496">Mitochondrion</keyword>
<evidence type="ECO:0000256" key="1">
    <source>
        <dbReference type="ARBA" id="ARBA00003195"/>
    </source>
</evidence>
<organism evidence="13 14">
    <name type="scientific">Diatraea saccharalis</name>
    <name type="common">sugarcane borer</name>
    <dbReference type="NCBI Taxonomy" id="40085"/>
    <lineage>
        <taxon>Eukaryota</taxon>
        <taxon>Metazoa</taxon>
        <taxon>Ecdysozoa</taxon>
        <taxon>Arthropoda</taxon>
        <taxon>Hexapoda</taxon>
        <taxon>Insecta</taxon>
        <taxon>Pterygota</taxon>
        <taxon>Neoptera</taxon>
        <taxon>Endopterygota</taxon>
        <taxon>Lepidoptera</taxon>
        <taxon>Glossata</taxon>
        <taxon>Ditrysia</taxon>
        <taxon>Pyraloidea</taxon>
        <taxon>Crambidae</taxon>
        <taxon>Crambinae</taxon>
        <taxon>Diatraea</taxon>
    </lineage>
</organism>
<protein>
    <recommendedName>
        <fullName evidence="5">NADH dehydrogenase [ubiquinone] 1 beta subcomplex subunit 7</fullName>
    </recommendedName>
</protein>
<reference evidence="13" key="2">
    <citation type="submission" date="2022-10" db="EMBL/GenBank/DDBJ databases">
        <authorList>
            <consortium name="ENA_rothamsted_submissions"/>
            <consortium name="culmorum"/>
            <person name="King R."/>
        </authorList>
    </citation>
    <scope>NUCLEOTIDE SEQUENCE</scope>
</reference>
<gene>
    <name evidence="13" type="ORF">DIATSA_LOCUS182</name>
</gene>
<dbReference type="Pfam" id="PF05676">
    <property type="entry name" value="NDUF_B7"/>
    <property type="match status" value="1"/>
</dbReference>
<reference evidence="13" key="1">
    <citation type="submission" date="2021-12" db="EMBL/GenBank/DDBJ databases">
        <authorList>
            <person name="King R."/>
        </authorList>
    </citation>
    <scope>NUCLEOTIDE SEQUENCE</scope>
</reference>
<dbReference type="InterPro" id="IPR008698">
    <property type="entry name" value="NDUB7"/>
</dbReference>
<evidence type="ECO:0000256" key="3">
    <source>
        <dbReference type="ARBA" id="ARBA00004637"/>
    </source>
</evidence>
<evidence type="ECO:0000313" key="13">
    <source>
        <dbReference type="EMBL" id="CAG9781869.1"/>
    </source>
</evidence>
<keyword evidence="14" id="KW-1185">Reference proteome</keyword>
<evidence type="ECO:0000256" key="7">
    <source>
        <dbReference type="ARBA" id="ARBA00022660"/>
    </source>
</evidence>